<evidence type="ECO:0000256" key="6">
    <source>
        <dbReference type="ARBA" id="ARBA00022989"/>
    </source>
</evidence>
<keyword evidence="7 8" id="KW-0472">Membrane</keyword>
<evidence type="ECO:0000256" key="2">
    <source>
        <dbReference type="ARBA" id="ARBA00009142"/>
    </source>
</evidence>
<keyword evidence="4 8" id="KW-1003">Cell membrane</keyword>
<dbReference type="EMBL" id="QSEP01000023">
    <property type="protein sequence ID" value="RGZ83885.1"/>
    <property type="molecule type" value="Genomic_DNA"/>
</dbReference>
<evidence type="ECO:0000313" key="12">
    <source>
        <dbReference type="Proteomes" id="UP000286561"/>
    </source>
</evidence>
<evidence type="ECO:0000256" key="1">
    <source>
        <dbReference type="ARBA" id="ARBA00004651"/>
    </source>
</evidence>
<evidence type="ECO:0000313" key="9">
    <source>
        <dbReference type="EMBL" id="RGI87254.1"/>
    </source>
</evidence>
<dbReference type="InterPro" id="IPR052017">
    <property type="entry name" value="TSUP"/>
</dbReference>
<comment type="similarity">
    <text evidence="2 8">Belongs to the 4-toluene sulfonate uptake permease (TSUP) (TC 2.A.102) family.</text>
</comment>
<dbReference type="EMBL" id="QSOE01000048">
    <property type="protein sequence ID" value="RGI87254.1"/>
    <property type="molecule type" value="Genomic_DNA"/>
</dbReference>
<dbReference type="Proteomes" id="UP000262524">
    <property type="component" value="Unassembled WGS sequence"/>
</dbReference>
<evidence type="ECO:0000256" key="3">
    <source>
        <dbReference type="ARBA" id="ARBA00022448"/>
    </source>
</evidence>
<comment type="subcellular location">
    <subcellularLocation>
        <location evidence="1 8">Cell membrane</location>
        <topology evidence="1 8">Multi-pass membrane protein</topology>
    </subcellularLocation>
</comment>
<name>A0A374NNS0_9FIRM</name>
<evidence type="ECO:0000313" key="11">
    <source>
        <dbReference type="Proteomes" id="UP000262524"/>
    </source>
</evidence>
<evidence type="ECO:0000256" key="8">
    <source>
        <dbReference type="RuleBase" id="RU363041"/>
    </source>
</evidence>
<proteinExistence type="inferred from homology"/>
<evidence type="ECO:0000256" key="5">
    <source>
        <dbReference type="ARBA" id="ARBA00022692"/>
    </source>
</evidence>
<keyword evidence="3" id="KW-0813">Transport</keyword>
<evidence type="ECO:0000256" key="7">
    <source>
        <dbReference type="ARBA" id="ARBA00023136"/>
    </source>
</evidence>
<feature type="transmembrane region" description="Helical" evidence="8">
    <location>
        <begin position="71"/>
        <end position="93"/>
    </location>
</feature>
<evidence type="ECO:0000256" key="4">
    <source>
        <dbReference type="ARBA" id="ARBA00022475"/>
    </source>
</evidence>
<keyword evidence="6 8" id="KW-1133">Transmembrane helix</keyword>
<dbReference type="Pfam" id="PF01925">
    <property type="entry name" value="TauE"/>
    <property type="match status" value="1"/>
</dbReference>
<keyword evidence="5 8" id="KW-0812">Transmembrane</keyword>
<dbReference type="RefSeq" id="WP_005344088.1">
    <property type="nucleotide sequence ID" value="NZ_BLYK01000080.1"/>
</dbReference>
<sequence>MGIQTFLIVCPLVFLAGFVDAIAGGGGLISLPAYMFAGVPVHNAIATNKLSSCTGTVVSTWRLIKNKRVDWYFVPGTVVCALAGSVIGANLALIISDEILKTVLVVLLPIVAFCVLRDKNLEVIVPEGMTRRKQYIIAAACSLGIGIYDGFYGPGTGTFLLLAFTKLAKMDLEKSTGNVKAVNLASNISALITFILAGKILWTLGLAASCFSIAGHYTGAGMVMHNGVKIIKPIILVVLVLLLIKVISGM</sequence>
<dbReference type="GeneID" id="75049603"/>
<comment type="caution">
    <text evidence="9">The sequence shown here is derived from an EMBL/GenBank/DDBJ whole genome shotgun (WGS) entry which is preliminary data.</text>
</comment>
<organism evidence="9 11">
    <name type="scientific">Anaerobutyricum hallii</name>
    <dbReference type="NCBI Taxonomy" id="39488"/>
    <lineage>
        <taxon>Bacteria</taxon>
        <taxon>Bacillati</taxon>
        <taxon>Bacillota</taxon>
        <taxon>Clostridia</taxon>
        <taxon>Lachnospirales</taxon>
        <taxon>Lachnospiraceae</taxon>
        <taxon>Anaerobutyricum</taxon>
    </lineage>
</organism>
<accession>A0A374NNS0</accession>
<feature type="transmembrane region" description="Helical" evidence="8">
    <location>
        <begin position="184"/>
        <end position="209"/>
    </location>
</feature>
<dbReference type="GO" id="GO:0005886">
    <property type="term" value="C:plasma membrane"/>
    <property type="evidence" value="ECO:0007669"/>
    <property type="project" value="UniProtKB-SubCell"/>
</dbReference>
<dbReference type="OrthoDB" id="554695at2"/>
<protein>
    <recommendedName>
        <fullName evidence="8">Probable membrane transporter protein</fullName>
    </recommendedName>
</protein>
<gene>
    <name evidence="10" type="ORF">DW972_05685</name>
    <name evidence="9" type="ORF">DXD91_08495</name>
</gene>
<dbReference type="PANTHER" id="PTHR30269:SF0">
    <property type="entry name" value="MEMBRANE TRANSPORTER PROTEIN YFCA-RELATED"/>
    <property type="match status" value="1"/>
</dbReference>
<feature type="transmembrane region" description="Helical" evidence="8">
    <location>
        <begin position="136"/>
        <end position="164"/>
    </location>
</feature>
<dbReference type="InterPro" id="IPR002781">
    <property type="entry name" value="TM_pro_TauE-like"/>
</dbReference>
<evidence type="ECO:0000313" key="10">
    <source>
        <dbReference type="EMBL" id="RGZ83885.1"/>
    </source>
</evidence>
<dbReference type="PANTHER" id="PTHR30269">
    <property type="entry name" value="TRANSMEMBRANE PROTEIN YFCA"/>
    <property type="match status" value="1"/>
</dbReference>
<feature type="transmembrane region" description="Helical" evidence="8">
    <location>
        <begin position="230"/>
        <end position="248"/>
    </location>
</feature>
<reference evidence="11 12" key="1">
    <citation type="submission" date="2018-08" db="EMBL/GenBank/DDBJ databases">
        <title>A genome reference for cultivated species of the human gut microbiota.</title>
        <authorList>
            <person name="Zou Y."/>
            <person name="Xue W."/>
            <person name="Luo G."/>
        </authorList>
    </citation>
    <scope>NUCLEOTIDE SEQUENCE [LARGE SCALE GENOMIC DNA]</scope>
    <source>
        <strain evidence="10 12">AM48-23BH</strain>
        <strain evidence="9 11">TM10-1AC</strain>
    </source>
</reference>
<dbReference type="AlphaFoldDB" id="A0A374NNS0"/>
<dbReference type="Proteomes" id="UP000286561">
    <property type="component" value="Unassembled WGS sequence"/>
</dbReference>
<feature type="transmembrane region" description="Helical" evidence="8">
    <location>
        <begin position="99"/>
        <end position="116"/>
    </location>
</feature>